<keyword evidence="14" id="KW-1185">Reference proteome</keyword>
<dbReference type="FunFam" id="1.10.1090.10:FF:000001">
    <property type="entry name" value="Cytochrome b-c1 complex subunit 7"/>
    <property type="match status" value="1"/>
</dbReference>
<evidence type="ECO:0000256" key="9">
    <source>
        <dbReference type="ARBA" id="ARBA00023136"/>
    </source>
</evidence>
<dbReference type="GO" id="GO:0045275">
    <property type="term" value="C:respiratory chain complex III"/>
    <property type="evidence" value="ECO:0007669"/>
    <property type="project" value="InterPro"/>
</dbReference>
<evidence type="ECO:0000256" key="5">
    <source>
        <dbReference type="ARBA" id="ARBA00022660"/>
    </source>
</evidence>
<evidence type="ECO:0000313" key="14">
    <source>
        <dbReference type="Proteomes" id="UP001329430"/>
    </source>
</evidence>
<evidence type="ECO:0000256" key="4">
    <source>
        <dbReference type="ARBA" id="ARBA00022448"/>
    </source>
</evidence>
<accession>A0AAN7VH57</accession>
<evidence type="ECO:0000256" key="12">
    <source>
        <dbReference type="PIRNR" id="PIRNR000022"/>
    </source>
</evidence>
<comment type="subunit">
    <text evidence="11">Component of the ubiquinol-cytochrome c oxidoreductase (cytochrome b-c1 complex, complex III, CIII), a multisubunit enzyme composed of 11 subunits. The complex is composed of 3 respiratory subunits cytochrome b, cytochrome c1 and Rieske protein UQCRFS1, 2 core protein subunits UQCRC1/QCR1 and UQCRC2/QCR2, and 6 low-molecular weight protein subunits UQCRH/QCR6, UQCRB/QCR7, UQCRQ/QCR8, UQCR10/QCR9, UQCR11/QCR10 and subunit 9, the cleavage product of Rieske protein UQCRFS1. The complex exists as an obligatory dimer and forms supercomplexes (SCs) in the inner mitochondrial membrane with NADH-ubiquinone oxidoreductase (complex I, CI) and cytochrome c oxidase (complex IV, CIV), resulting in different assemblies (supercomplex SCI(1)III(2)IV(1) and megacomplex MCI(2)III(2)IV(2)).</text>
</comment>
<dbReference type="Gene3D" id="1.10.1090.10">
    <property type="entry name" value="Cytochrome b-c1 complex subunit 7"/>
    <property type="match status" value="1"/>
</dbReference>
<dbReference type="InterPro" id="IPR003197">
    <property type="entry name" value="QCR7"/>
</dbReference>
<evidence type="ECO:0000313" key="13">
    <source>
        <dbReference type="EMBL" id="KAK5648655.1"/>
    </source>
</evidence>
<evidence type="ECO:0000256" key="7">
    <source>
        <dbReference type="ARBA" id="ARBA00022982"/>
    </source>
</evidence>
<dbReference type="GO" id="GO:0006122">
    <property type="term" value="P:mitochondrial electron transport, ubiquinol to cytochrome c"/>
    <property type="evidence" value="ECO:0007669"/>
    <property type="project" value="InterPro"/>
</dbReference>
<evidence type="ECO:0000256" key="1">
    <source>
        <dbReference type="ARBA" id="ARBA00004443"/>
    </source>
</evidence>
<keyword evidence="4 12" id="KW-0813">Transport</keyword>
<evidence type="ECO:0000256" key="3">
    <source>
        <dbReference type="ARBA" id="ARBA00016323"/>
    </source>
</evidence>
<evidence type="ECO:0000256" key="2">
    <source>
        <dbReference type="ARBA" id="ARBA00008554"/>
    </source>
</evidence>
<name>A0AAN7VH57_9COLE</name>
<protein>
    <recommendedName>
        <fullName evidence="3 12">Cytochrome b-c1 complex subunit 7</fullName>
    </recommendedName>
</protein>
<proteinExistence type="inferred from homology"/>
<comment type="subunit">
    <text evidence="10">Component of the ubiquinol-cytochrome c oxidoreductase (cytochrome b-c1 complex, complex III, CIII), a multisubunit enzyme composed of 3 respiratory subunits cytochrome b, cytochrome c1 and Rieske protein, 2 core protein subunits, and additional low-molecular weight protein subunits. The complex exists as an obligatory dimer and forms supercomplexes (SCs) in the inner mitochondrial membrane with cytochrome c oxidase (complex IV, CIV).</text>
</comment>
<dbReference type="PANTHER" id="PTHR12022">
    <property type="entry name" value="UBIQUINOL-CYTOCHROME C REDUCTASE COMPLEX 14 KD PROTEIN"/>
    <property type="match status" value="1"/>
</dbReference>
<organism evidence="13 14">
    <name type="scientific">Pyrocoelia pectoralis</name>
    <dbReference type="NCBI Taxonomy" id="417401"/>
    <lineage>
        <taxon>Eukaryota</taxon>
        <taxon>Metazoa</taxon>
        <taxon>Ecdysozoa</taxon>
        <taxon>Arthropoda</taxon>
        <taxon>Hexapoda</taxon>
        <taxon>Insecta</taxon>
        <taxon>Pterygota</taxon>
        <taxon>Neoptera</taxon>
        <taxon>Endopterygota</taxon>
        <taxon>Coleoptera</taxon>
        <taxon>Polyphaga</taxon>
        <taxon>Elateriformia</taxon>
        <taxon>Elateroidea</taxon>
        <taxon>Lampyridae</taxon>
        <taxon>Lampyrinae</taxon>
        <taxon>Pyrocoelia</taxon>
    </lineage>
</organism>
<comment type="caution">
    <text evidence="13">The sequence shown here is derived from an EMBL/GenBank/DDBJ whole genome shotgun (WGS) entry which is preliminary data.</text>
</comment>
<dbReference type="InterPro" id="IPR036544">
    <property type="entry name" value="QCR7_sf"/>
</dbReference>
<dbReference type="Proteomes" id="UP001329430">
    <property type="component" value="Chromosome 2"/>
</dbReference>
<dbReference type="PIRSF" id="PIRSF000022">
    <property type="entry name" value="Bc1_14K"/>
    <property type="match status" value="1"/>
</dbReference>
<evidence type="ECO:0000256" key="10">
    <source>
        <dbReference type="ARBA" id="ARBA00038521"/>
    </source>
</evidence>
<comment type="subcellular location">
    <subcellularLocation>
        <location evidence="1">Mitochondrion inner membrane</location>
        <topology evidence="1">Peripheral membrane protein</topology>
        <orientation evidence="1">Matrix side</orientation>
    </subcellularLocation>
</comment>
<dbReference type="GO" id="GO:0005743">
    <property type="term" value="C:mitochondrial inner membrane"/>
    <property type="evidence" value="ECO:0007669"/>
    <property type="project" value="UniProtKB-SubCell"/>
</dbReference>
<dbReference type="PANTHER" id="PTHR12022:SF0">
    <property type="entry name" value="CYTOCHROME B-C1 COMPLEX SUBUNIT 7"/>
    <property type="match status" value="1"/>
</dbReference>
<dbReference type="Pfam" id="PF02271">
    <property type="entry name" value="UCR_14kD"/>
    <property type="match status" value="1"/>
</dbReference>
<comment type="similarity">
    <text evidence="2 12">Belongs to the UQCRB/QCR7 family.</text>
</comment>
<reference evidence="13 14" key="1">
    <citation type="journal article" date="2024" name="Insects">
        <title>An Improved Chromosome-Level Genome Assembly of the Firefly Pyrocoelia pectoralis.</title>
        <authorList>
            <person name="Fu X."/>
            <person name="Meyer-Rochow V.B."/>
            <person name="Ballantyne L."/>
            <person name="Zhu X."/>
        </authorList>
    </citation>
    <scope>NUCLEOTIDE SEQUENCE [LARGE SCALE GENOMIC DNA]</scope>
    <source>
        <strain evidence="13">XCY_ONT2</strain>
    </source>
</reference>
<evidence type="ECO:0000256" key="8">
    <source>
        <dbReference type="ARBA" id="ARBA00023128"/>
    </source>
</evidence>
<keyword evidence="7 12" id="KW-0249">Electron transport</keyword>
<dbReference type="EMBL" id="JAVRBK010000002">
    <property type="protein sequence ID" value="KAK5648655.1"/>
    <property type="molecule type" value="Genomic_DNA"/>
</dbReference>
<gene>
    <name evidence="13" type="ORF">RI129_003547</name>
</gene>
<dbReference type="SUPFAM" id="SSF81524">
    <property type="entry name" value="14 kDa protein of cytochrome bc1 complex (Ubiquinol-cytochrome c reductase)"/>
    <property type="match status" value="1"/>
</dbReference>
<keyword evidence="5 12" id="KW-0679">Respiratory chain</keyword>
<evidence type="ECO:0000256" key="6">
    <source>
        <dbReference type="ARBA" id="ARBA00022792"/>
    </source>
</evidence>
<sequence>MALQLIQKRFMSSALQRFCYNLSGFNKYGLMRDDLLYEDEDVTEALRRLPQNLVDERNYRILRATQLSITKSVLPKGEWTTLDNDVLYLTPYVNEVIQEKQEAEEWNKNH</sequence>
<keyword evidence="6 12" id="KW-0999">Mitochondrion inner membrane</keyword>
<keyword evidence="8 12" id="KW-0496">Mitochondrion</keyword>
<comment type="function">
    <text evidence="12">Component of the ubiquinol-cytochrome c oxidoreductase, a multisubunit transmembrane complex that is part of the mitochondrial electron transport chain which drives oxidative phosphorylation.</text>
</comment>
<keyword evidence="9 12" id="KW-0472">Membrane</keyword>
<evidence type="ECO:0000256" key="11">
    <source>
        <dbReference type="ARBA" id="ARBA00046393"/>
    </source>
</evidence>
<dbReference type="AlphaFoldDB" id="A0AAN7VH57"/>